<dbReference type="Proteomes" id="UP000244727">
    <property type="component" value="Chromosome"/>
</dbReference>
<dbReference type="InterPro" id="IPR012467">
    <property type="entry name" value="DUF1684"/>
</dbReference>
<dbReference type="Pfam" id="PF07920">
    <property type="entry name" value="DUF1684"/>
    <property type="match status" value="1"/>
</dbReference>
<accession>A0A2R4X0S5</accession>
<dbReference type="AlphaFoldDB" id="A0A2R4X0S5"/>
<name>A0A2R4X0S5_9EURY</name>
<dbReference type="EMBL" id="CP028858">
    <property type="protein sequence ID" value="AWB27371.1"/>
    <property type="molecule type" value="Genomic_DNA"/>
</dbReference>
<dbReference type="GeneID" id="36512135"/>
<evidence type="ECO:0000313" key="2">
    <source>
        <dbReference type="Proteomes" id="UP000244727"/>
    </source>
</evidence>
<sequence length="185" mass="20925">MTDDWRDEIEAQRDRKTEYFRDHPRSPAPDDFAGLDFYPIDADYRFDVVLDPYDDPETVAVETTADGEQRYRRVGSFTVEIDGETVTLDAFEPVSGEDRLWVPFRDATSGAETYGAGRYLDLEPESHETAAGWILDFNEAYNPTCAYNAGYECPLVPASNWLEVPIEAGEKDYPGDPADPMGHQH</sequence>
<keyword evidence="2" id="KW-1185">Reference proteome</keyword>
<dbReference type="PANTHER" id="PTHR41913">
    <property type="entry name" value="DUF1684 DOMAIN-CONTAINING PROTEIN"/>
    <property type="match status" value="1"/>
</dbReference>
<dbReference type="RefSeq" id="WP_108381740.1">
    <property type="nucleotide sequence ID" value="NZ_CP028858.1"/>
</dbReference>
<evidence type="ECO:0000313" key="1">
    <source>
        <dbReference type="EMBL" id="AWB27371.1"/>
    </source>
</evidence>
<dbReference type="KEGG" id="harc:HARCEL1_06470"/>
<evidence type="ECO:0008006" key="3">
    <source>
        <dbReference type="Google" id="ProtNLM"/>
    </source>
</evidence>
<organism evidence="1 2">
    <name type="scientific">Halococcoides cellulosivorans</name>
    <dbReference type="NCBI Taxonomy" id="1679096"/>
    <lineage>
        <taxon>Archaea</taxon>
        <taxon>Methanobacteriati</taxon>
        <taxon>Methanobacteriota</taxon>
        <taxon>Stenosarchaea group</taxon>
        <taxon>Halobacteria</taxon>
        <taxon>Halobacteriales</taxon>
        <taxon>Haloarculaceae</taxon>
        <taxon>Halococcoides</taxon>
    </lineage>
</organism>
<gene>
    <name evidence="1" type="ORF">HARCEL1_06470</name>
</gene>
<reference evidence="1 2" key="1">
    <citation type="submission" date="2018-04" db="EMBL/GenBank/DDBJ databases">
        <title>Halococcoides cellulosivorans gen. nov., sp. nov., an extremely halophilic cellulose-utilizing haloarchaeon from hypersaline lakes.</title>
        <authorList>
            <person name="Sorokin D.Y."/>
            <person name="Toshchakov S.V."/>
            <person name="Samarov N.I."/>
            <person name="Korzhenkov A."/>
            <person name="Kublanov I.V."/>
        </authorList>
    </citation>
    <scope>NUCLEOTIDE SEQUENCE [LARGE SCALE GENOMIC DNA]</scope>
    <source>
        <strain evidence="1 2">HArcel1</strain>
    </source>
</reference>
<dbReference type="PANTHER" id="PTHR41913:SF1">
    <property type="entry name" value="DUF1684 DOMAIN-CONTAINING PROTEIN"/>
    <property type="match status" value="1"/>
</dbReference>
<proteinExistence type="predicted"/>
<dbReference type="Gene3D" id="6.10.250.1680">
    <property type="match status" value="1"/>
</dbReference>
<protein>
    <recommendedName>
        <fullName evidence="3">DUF1684 domain-containing protein</fullName>
    </recommendedName>
</protein>